<dbReference type="EMBL" id="ML978126">
    <property type="protein sequence ID" value="KAF2098878.1"/>
    <property type="molecule type" value="Genomic_DNA"/>
</dbReference>
<feature type="compositionally biased region" description="Polar residues" evidence="25">
    <location>
        <begin position="165"/>
        <end position="175"/>
    </location>
</feature>
<comment type="similarity">
    <text evidence="22">In the central section; belongs to the HPPK family.</text>
</comment>
<dbReference type="InterPro" id="IPR045031">
    <property type="entry name" value="DHP_synth-like"/>
</dbReference>
<dbReference type="InterPro" id="IPR035907">
    <property type="entry name" value="Hppk_sf"/>
</dbReference>
<dbReference type="GO" id="GO:0003848">
    <property type="term" value="F:2-amino-4-hydroxy-6-hydroxymethyldihydropteridine diphosphokinase activity"/>
    <property type="evidence" value="ECO:0007669"/>
    <property type="project" value="UniProtKB-EC"/>
</dbReference>
<evidence type="ECO:0000256" key="3">
    <source>
        <dbReference type="ARBA" id="ARBA00001353"/>
    </source>
</evidence>
<dbReference type="GO" id="GO:0005740">
    <property type="term" value="C:mitochondrial envelope"/>
    <property type="evidence" value="ECO:0007669"/>
    <property type="project" value="TreeGrafter"/>
</dbReference>
<evidence type="ECO:0000256" key="24">
    <source>
        <dbReference type="ARBA" id="ARBA00068111"/>
    </source>
</evidence>
<comment type="function">
    <text evidence="21">Catalyzes three sequential steps of tetrahydrofolate biosynthesis.</text>
</comment>
<evidence type="ECO:0000256" key="5">
    <source>
        <dbReference type="ARBA" id="ARBA00004763"/>
    </source>
</evidence>
<dbReference type="GO" id="GO:0016301">
    <property type="term" value="F:kinase activity"/>
    <property type="evidence" value="ECO:0007669"/>
    <property type="project" value="UniProtKB-KW"/>
</dbReference>
<evidence type="ECO:0000259" key="26">
    <source>
        <dbReference type="PROSITE" id="PS50972"/>
    </source>
</evidence>
<dbReference type="NCBIfam" id="TIGR01498">
    <property type="entry name" value="folK"/>
    <property type="match status" value="1"/>
</dbReference>
<evidence type="ECO:0000256" key="2">
    <source>
        <dbReference type="ARBA" id="ARBA00000198"/>
    </source>
</evidence>
<dbReference type="GO" id="GO:0004150">
    <property type="term" value="F:dihydroneopterin aldolase activity"/>
    <property type="evidence" value="ECO:0007669"/>
    <property type="project" value="UniProtKB-EC"/>
</dbReference>
<evidence type="ECO:0000256" key="7">
    <source>
        <dbReference type="ARBA" id="ARBA00005051"/>
    </source>
</evidence>
<dbReference type="EC" id="2.7.6.3" evidence="12"/>
<evidence type="ECO:0000256" key="14">
    <source>
        <dbReference type="ARBA" id="ARBA00022723"/>
    </source>
</evidence>
<dbReference type="OrthoDB" id="615426at2759"/>
<dbReference type="FunFam" id="3.20.20.20:FF:000006">
    <property type="entry name" value="Dihydropteroate synthase"/>
    <property type="match status" value="1"/>
</dbReference>
<dbReference type="InterPro" id="IPR006390">
    <property type="entry name" value="DHP_synth_dom"/>
</dbReference>
<comment type="pathway">
    <text evidence="6">Cofactor biosynthesis; tetrahydrofolate biosynthesis; 2-amino-4-hydroxy-6-hydroxymethyl-7,8-dihydropteridine diphosphate from 7,8-dihydroneopterin triphosphate: step 3/4.</text>
</comment>
<dbReference type="PANTHER" id="PTHR20941:SF1">
    <property type="entry name" value="FOLIC ACID SYNTHESIS PROTEIN FOL1"/>
    <property type="match status" value="1"/>
</dbReference>
<dbReference type="InterPro" id="IPR011005">
    <property type="entry name" value="Dihydropteroate_synth-like_sf"/>
</dbReference>
<dbReference type="PROSITE" id="PS00794">
    <property type="entry name" value="HPPK"/>
    <property type="match status" value="1"/>
</dbReference>
<dbReference type="NCBIfam" id="TIGR01496">
    <property type="entry name" value="DHPS"/>
    <property type="match status" value="1"/>
</dbReference>
<dbReference type="GO" id="GO:0046872">
    <property type="term" value="F:metal ion binding"/>
    <property type="evidence" value="ECO:0007669"/>
    <property type="project" value="UniProtKB-KW"/>
</dbReference>
<evidence type="ECO:0000256" key="13">
    <source>
        <dbReference type="ARBA" id="ARBA00022679"/>
    </source>
</evidence>
<dbReference type="InterPro" id="IPR000550">
    <property type="entry name" value="Hppk"/>
</dbReference>
<evidence type="ECO:0000256" key="12">
    <source>
        <dbReference type="ARBA" id="ARBA00013253"/>
    </source>
</evidence>
<dbReference type="Gene3D" id="3.20.20.20">
    <property type="entry name" value="Dihydropteroate synthase-like"/>
    <property type="match status" value="1"/>
</dbReference>
<keyword evidence="13" id="KW-0808">Transferase</keyword>
<gene>
    <name evidence="27" type="ORF">NA57DRAFT_76113</name>
</gene>
<dbReference type="SUPFAM" id="SSF55083">
    <property type="entry name" value="6-hydroxymethyl-7,8-dihydropterin pyrophosphokinase, HPPK"/>
    <property type="match status" value="1"/>
</dbReference>
<evidence type="ECO:0000256" key="17">
    <source>
        <dbReference type="ARBA" id="ARBA00022840"/>
    </source>
</evidence>
<feature type="compositionally biased region" description="Low complexity" evidence="25">
    <location>
        <begin position="176"/>
        <end position="185"/>
    </location>
</feature>
<dbReference type="EC" id="2.5.1.15" evidence="10"/>
<dbReference type="SUPFAM" id="SSF51717">
    <property type="entry name" value="Dihydropteroate synthetase-like"/>
    <property type="match status" value="1"/>
</dbReference>
<dbReference type="PANTHER" id="PTHR20941">
    <property type="entry name" value="FOLATE SYNTHESIS PROTEINS"/>
    <property type="match status" value="1"/>
</dbReference>
<accession>A0A9P4M657</accession>
<comment type="similarity">
    <text evidence="9">In the C-terminal section; belongs to the DHPS family.</text>
</comment>
<evidence type="ECO:0000256" key="18">
    <source>
        <dbReference type="ARBA" id="ARBA00022842"/>
    </source>
</evidence>
<keyword evidence="28" id="KW-1185">Reference proteome</keyword>
<keyword evidence="19" id="KW-0289">Folate biosynthesis</keyword>
<dbReference type="CDD" id="cd00739">
    <property type="entry name" value="DHPS"/>
    <property type="match status" value="1"/>
</dbReference>
<name>A0A9P4M657_9PEZI</name>
<keyword evidence="20" id="KW-0511">Multifunctional enzyme</keyword>
<feature type="domain" description="Pterin-binding" evidence="26">
    <location>
        <begin position="192"/>
        <end position="461"/>
    </location>
</feature>
<protein>
    <recommendedName>
        <fullName evidence="23">Folic acid synthesis protein FOL1</fullName>
        <ecNumber evidence="10">2.5.1.15</ecNumber>
        <ecNumber evidence="12">2.7.6.3</ecNumber>
        <ecNumber evidence="11">4.1.2.25</ecNumber>
    </recommendedName>
    <alternativeName>
        <fullName evidence="24">Folic acid synthesis protein fol1</fullName>
    </alternativeName>
</protein>
<comment type="catalytic activity">
    <reaction evidence="2">
        <text>6-hydroxymethyl-7,8-dihydropterin + ATP = (7,8-dihydropterin-6-yl)methyl diphosphate + AMP + H(+)</text>
        <dbReference type="Rhea" id="RHEA:11412"/>
        <dbReference type="ChEBI" id="CHEBI:15378"/>
        <dbReference type="ChEBI" id="CHEBI:30616"/>
        <dbReference type="ChEBI" id="CHEBI:44841"/>
        <dbReference type="ChEBI" id="CHEBI:72950"/>
        <dbReference type="ChEBI" id="CHEBI:456215"/>
        <dbReference type="EC" id="2.7.6.3"/>
    </reaction>
</comment>
<dbReference type="EC" id="4.1.2.25" evidence="11"/>
<comment type="pathway">
    <text evidence="5">Cofactor biosynthesis; tetrahydrofolate biosynthesis; 7,8-dihydrofolate from 2-amino-4-hydroxy-6-hydroxymethyl-7,8-dihydropteridine diphosphate and 4-aminobenzoate: step 1/2.</text>
</comment>
<dbReference type="Pfam" id="PF01288">
    <property type="entry name" value="HPPK"/>
    <property type="match status" value="1"/>
</dbReference>
<dbReference type="PROSITE" id="PS50972">
    <property type="entry name" value="PTERIN_BINDING"/>
    <property type="match status" value="1"/>
</dbReference>
<dbReference type="CDD" id="cd00483">
    <property type="entry name" value="HPPK"/>
    <property type="match status" value="1"/>
</dbReference>
<evidence type="ECO:0000256" key="22">
    <source>
        <dbReference type="ARBA" id="ARBA00061548"/>
    </source>
</evidence>
<dbReference type="Pfam" id="PF00809">
    <property type="entry name" value="Pterin_bind"/>
    <property type="match status" value="1"/>
</dbReference>
<evidence type="ECO:0000256" key="20">
    <source>
        <dbReference type="ARBA" id="ARBA00023268"/>
    </source>
</evidence>
<keyword evidence="15" id="KW-0547">Nucleotide-binding</keyword>
<dbReference type="GO" id="GO:0046656">
    <property type="term" value="P:folic acid biosynthetic process"/>
    <property type="evidence" value="ECO:0007669"/>
    <property type="project" value="UniProtKB-KW"/>
</dbReference>
<dbReference type="InterPro" id="IPR000489">
    <property type="entry name" value="Pterin-binding_dom"/>
</dbReference>
<evidence type="ECO:0000256" key="23">
    <source>
        <dbReference type="ARBA" id="ARBA00067568"/>
    </source>
</evidence>
<evidence type="ECO:0000256" key="6">
    <source>
        <dbReference type="ARBA" id="ARBA00005013"/>
    </source>
</evidence>
<proteinExistence type="inferred from homology"/>
<evidence type="ECO:0000256" key="16">
    <source>
        <dbReference type="ARBA" id="ARBA00022777"/>
    </source>
</evidence>
<evidence type="ECO:0000256" key="9">
    <source>
        <dbReference type="ARBA" id="ARBA00009951"/>
    </source>
</evidence>
<evidence type="ECO:0000313" key="28">
    <source>
        <dbReference type="Proteomes" id="UP000799772"/>
    </source>
</evidence>
<comment type="pathway">
    <text evidence="7">Cofactor biosynthesis; tetrahydrofolate biosynthesis; 2-amino-4-hydroxy-6-hydroxymethyl-7,8-dihydropteridine diphosphate from 7,8-dihydroneopterin triphosphate: step 4/4.</text>
</comment>
<keyword evidence="17" id="KW-0067">ATP-binding</keyword>
<comment type="catalytic activity">
    <reaction evidence="3">
        <text>7,8-dihydroneopterin = 6-hydroxymethyl-7,8-dihydropterin + glycolaldehyde</text>
        <dbReference type="Rhea" id="RHEA:10540"/>
        <dbReference type="ChEBI" id="CHEBI:17001"/>
        <dbReference type="ChEBI" id="CHEBI:17071"/>
        <dbReference type="ChEBI" id="CHEBI:44841"/>
        <dbReference type="EC" id="4.1.2.25"/>
    </reaction>
</comment>
<dbReference type="GO" id="GO:0005524">
    <property type="term" value="F:ATP binding"/>
    <property type="evidence" value="ECO:0007669"/>
    <property type="project" value="UniProtKB-KW"/>
</dbReference>
<dbReference type="PROSITE" id="PS00793">
    <property type="entry name" value="DHPS_2"/>
    <property type="match status" value="1"/>
</dbReference>
<evidence type="ECO:0000313" key="27">
    <source>
        <dbReference type="EMBL" id="KAF2098878.1"/>
    </source>
</evidence>
<organism evidence="27 28">
    <name type="scientific">Rhizodiscina lignyota</name>
    <dbReference type="NCBI Taxonomy" id="1504668"/>
    <lineage>
        <taxon>Eukaryota</taxon>
        <taxon>Fungi</taxon>
        <taxon>Dikarya</taxon>
        <taxon>Ascomycota</taxon>
        <taxon>Pezizomycotina</taxon>
        <taxon>Dothideomycetes</taxon>
        <taxon>Pleosporomycetidae</taxon>
        <taxon>Aulographales</taxon>
        <taxon>Rhizodiscinaceae</taxon>
        <taxon>Rhizodiscina</taxon>
    </lineage>
</organism>
<dbReference type="GO" id="GO:0004156">
    <property type="term" value="F:dihydropteroate synthase activity"/>
    <property type="evidence" value="ECO:0007669"/>
    <property type="project" value="UniProtKB-EC"/>
</dbReference>
<dbReference type="GO" id="GO:0046654">
    <property type="term" value="P:tetrahydrofolate biosynthetic process"/>
    <property type="evidence" value="ECO:0007669"/>
    <property type="project" value="TreeGrafter"/>
</dbReference>
<evidence type="ECO:0000256" key="19">
    <source>
        <dbReference type="ARBA" id="ARBA00022909"/>
    </source>
</evidence>
<keyword evidence="18" id="KW-0460">Magnesium</keyword>
<dbReference type="Gene3D" id="3.30.70.560">
    <property type="entry name" value="7,8-Dihydro-6-hydroxymethylpterin-pyrophosphokinase HPPK"/>
    <property type="match status" value="1"/>
</dbReference>
<evidence type="ECO:0000256" key="8">
    <source>
        <dbReference type="ARBA" id="ARBA00009640"/>
    </source>
</evidence>
<comment type="cofactor">
    <cofactor evidence="4">
        <name>Mg(2+)</name>
        <dbReference type="ChEBI" id="CHEBI:18420"/>
    </cofactor>
</comment>
<feature type="region of interest" description="Disordered" evidence="25">
    <location>
        <begin position="165"/>
        <end position="185"/>
    </location>
</feature>
<comment type="catalytic activity">
    <reaction evidence="1">
        <text>(7,8-dihydropterin-6-yl)methyl diphosphate + 4-aminobenzoate = 7,8-dihydropteroate + diphosphate</text>
        <dbReference type="Rhea" id="RHEA:19949"/>
        <dbReference type="ChEBI" id="CHEBI:17836"/>
        <dbReference type="ChEBI" id="CHEBI:17839"/>
        <dbReference type="ChEBI" id="CHEBI:33019"/>
        <dbReference type="ChEBI" id="CHEBI:72950"/>
        <dbReference type="EC" id="2.5.1.15"/>
    </reaction>
</comment>
<evidence type="ECO:0000256" key="21">
    <source>
        <dbReference type="ARBA" id="ARBA00058009"/>
    </source>
</evidence>
<keyword evidence="14" id="KW-0479">Metal-binding</keyword>
<evidence type="ECO:0000256" key="10">
    <source>
        <dbReference type="ARBA" id="ARBA00012458"/>
    </source>
</evidence>
<evidence type="ECO:0000256" key="15">
    <source>
        <dbReference type="ARBA" id="ARBA00022741"/>
    </source>
</evidence>
<dbReference type="AlphaFoldDB" id="A0A9P4M657"/>
<reference evidence="27" key="1">
    <citation type="journal article" date="2020" name="Stud. Mycol.">
        <title>101 Dothideomycetes genomes: a test case for predicting lifestyles and emergence of pathogens.</title>
        <authorList>
            <person name="Haridas S."/>
            <person name="Albert R."/>
            <person name="Binder M."/>
            <person name="Bloem J."/>
            <person name="Labutti K."/>
            <person name="Salamov A."/>
            <person name="Andreopoulos B."/>
            <person name="Baker S."/>
            <person name="Barry K."/>
            <person name="Bills G."/>
            <person name="Bluhm B."/>
            <person name="Cannon C."/>
            <person name="Castanera R."/>
            <person name="Culley D."/>
            <person name="Daum C."/>
            <person name="Ezra D."/>
            <person name="Gonzalez J."/>
            <person name="Henrissat B."/>
            <person name="Kuo A."/>
            <person name="Liang C."/>
            <person name="Lipzen A."/>
            <person name="Lutzoni F."/>
            <person name="Magnuson J."/>
            <person name="Mondo S."/>
            <person name="Nolan M."/>
            <person name="Ohm R."/>
            <person name="Pangilinan J."/>
            <person name="Park H.-J."/>
            <person name="Ramirez L."/>
            <person name="Alfaro M."/>
            <person name="Sun H."/>
            <person name="Tritt A."/>
            <person name="Yoshinaga Y."/>
            <person name="Zwiers L.-H."/>
            <person name="Turgeon B."/>
            <person name="Goodwin S."/>
            <person name="Spatafora J."/>
            <person name="Crous P."/>
            <person name="Grigoriev I."/>
        </authorList>
    </citation>
    <scope>NUCLEOTIDE SEQUENCE</scope>
    <source>
        <strain evidence="27">CBS 133067</strain>
    </source>
</reference>
<evidence type="ECO:0000256" key="1">
    <source>
        <dbReference type="ARBA" id="ARBA00000012"/>
    </source>
</evidence>
<comment type="similarity">
    <text evidence="8">In the N-terminal section; belongs to the DHNA family.</text>
</comment>
<keyword evidence="16" id="KW-0418">Kinase</keyword>
<sequence length="480" mass="52557">MSTKHRAFLALGSNVGDRLGNIETACRSMERAGLKIKRTSSLWETKAMYVEDQDDFLNGACEVETELEPLPLLDKLQSIEKELGRVKLIDKGPRNIDLDILLYDEERVEHERLQIPHKLMLEREFVLRPLSQILPSDILPPPFPQGTSIPTLLTQLSHLPASMPMSPQTPLTLHQPSAPSLTLTPSTPTRHTHIMSILNLTPDSFSDGGIHFAEHTDSTALHDIVTSHIASGATIIDIGGQSTRPNAPQISAQAELARIMPALHVISSLPAETRAKLAVSVDTYRAAVAREAVRQGGADIINDVSAGMLDAEMLPTLAELGCSVVLMHMRGTPATMNRLTDYPDGLIPTVGRELAARVKAAEDAGIRRWRVILDPGIGFAKTQAHNLEILRRLEELREWEGLRGLPWLVGTSRKRFIGRITGVNSASDRGWGTAAAVTAAVQGGAEVVRVHDVDEMTKVVRVADSIWRVDEKGEPSEKEN</sequence>
<dbReference type="Proteomes" id="UP000799772">
    <property type="component" value="Unassembled WGS sequence"/>
</dbReference>
<evidence type="ECO:0000256" key="25">
    <source>
        <dbReference type="SAM" id="MobiDB-lite"/>
    </source>
</evidence>
<evidence type="ECO:0000256" key="4">
    <source>
        <dbReference type="ARBA" id="ARBA00001946"/>
    </source>
</evidence>
<evidence type="ECO:0000256" key="11">
    <source>
        <dbReference type="ARBA" id="ARBA00013043"/>
    </source>
</evidence>
<comment type="caution">
    <text evidence="27">The sequence shown here is derived from an EMBL/GenBank/DDBJ whole genome shotgun (WGS) entry which is preliminary data.</text>
</comment>